<accession>A0A699YDL6</accession>
<evidence type="ECO:0000313" key="2">
    <source>
        <dbReference type="EMBL" id="GFH07465.1"/>
    </source>
</evidence>
<sequence>MQEEAVQQVVVLNDIDFKDINPELRDGLPRLRATPLTITGQASAGSLPAINWRFFPKLLVRFLGNLTLSHLIMKRSQSWLPTLIDAGMDTGPNTRAVSVTMLNCFHHLLGLSVAFLLMLAVGLRWRYVRSAKASASSPPPPLPTILFKGAAGAVAALGGSGP</sequence>
<dbReference type="Proteomes" id="UP000485058">
    <property type="component" value="Unassembled WGS sequence"/>
</dbReference>
<evidence type="ECO:0000313" key="3">
    <source>
        <dbReference type="Proteomes" id="UP000485058"/>
    </source>
</evidence>
<keyword evidence="1" id="KW-0812">Transmembrane</keyword>
<dbReference type="AlphaFoldDB" id="A0A699YDL6"/>
<reference evidence="2 3" key="1">
    <citation type="submission" date="2020-02" db="EMBL/GenBank/DDBJ databases">
        <title>Draft genome sequence of Haematococcus lacustris strain NIES-144.</title>
        <authorList>
            <person name="Morimoto D."/>
            <person name="Nakagawa S."/>
            <person name="Yoshida T."/>
            <person name="Sawayama S."/>
        </authorList>
    </citation>
    <scope>NUCLEOTIDE SEQUENCE [LARGE SCALE GENOMIC DNA]</scope>
    <source>
        <strain evidence="2 3">NIES-144</strain>
    </source>
</reference>
<organism evidence="2 3">
    <name type="scientific">Haematococcus lacustris</name>
    <name type="common">Green alga</name>
    <name type="synonym">Haematococcus pluvialis</name>
    <dbReference type="NCBI Taxonomy" id="44745"/>
    <lineage>
        <taxon>Eukaryota</taxon>
        <taxon>Viridiplantae</taxon>
        <taxon>Chlorophyta</taxon>
        <taxon>core chlorophytes</taxon>
        <taxon>Chlorophyceae</taxon>
        <taxon>CS clade</taxon>
        <taxon>Chlamydomonadales</taxon>
        <taxon>Haematococcaceae</taxon>
        <taxon>Haematococcus</taxon>
    </lineage>
</organism>
<gene>
    <name evidence="2" type="ORF">HaLaN_02265</name>
</gene>
<evidence type="ECO:0000256" key="1">
    <source>
        <dbReference type="SAM" id="Phobius"/>
    </source>
</evidence>
<proteinExistence type="predicted"/>
<protein>
    <submittedName>
        <fullName evidence="2">Uncharacterized protein</fullName>
    </submittedName>
</protein>
<keyword evidence="3" id="KW-1185">Reference proteome</keyword>
<keyword evidence="1" id="KW-1133">Transmembrane helix</keyword>
<dbReference type="EMBL" id="BLLF01000096">
    <property type="protein sequence ID" value="GFH07465.1"/>
    <property type="molecule type" value="Genomic_DNA"/>
</dbReference>
<comment type="caution">
    <text evidence="2">The sequence shown here is derived from an EMBL/GenBank/DDBJ whole genome shotgun (WGS) entry which is preliminary data.</text>
</comment>
<name>A0A699YDL6_HAELA</name>
<keyword evidence="1" id="KW-0472">Membrane</keyword>
<feature type="transmembrane region" description="Helical" evidence="1">
    <location>
        <begin position="105"/>
        <end position="123"/>
    </location>
</feature>